<evidence type="ECO:0000313" key="14">
    <source>
        <dbReference type="EMBL" id="HJF66759.1"/>
    </source>
</evidence>
<dbReference type="SUPFAM" id="SSF55804">
    <property type="entry name" value="Phoshotransferase/anion transport protein"/>
    <property type="match status" value="1"/>
</dbReference>
<keyword evidence="7" id="KW-0598">Phosphotransferase system</keyword>
<name>A0A151A2L8_9STAP</name>
<evidence type="ECO:0000256" key="4">
    <source>
        <dbReference type="ARBA" id="ARBA00022490"/>
    </source>
</evidence>
<dbReference type="GeneID" id="69904333"/>
<evidence type="ECO:0000256" key="3">
    <source>
        <dbReference type="ARBA" id="ARBA00022448"/>
    </source>
</evidence>
<dbReference type="PROSITE" id="PS51094">
    <property type="entry name" value="PTS_EIIA_TYPE_2"/>
    <property type="match status" value="1"/>
</dbReference>
<dbReference type="GO" id="GO:0009401">
    <property type="term" value="P:phosphoenolpyruvate-dependent sugar phosphotransferase system"/>
    <property type="evidence" value="ECO:0007669"/>
    <property type="project" value="UniProtKB-KW"/>
</dbReference>
<dbReference type="InterPro" id="IPR016152">
    <property type="entry name" value="PTrfase/Anion_transptr"/>
</dbReference>
<evidence type="ECO:0000256" key="9">
    <source>
        <dbReference type="ARBA" id="ARBA00037387"/>
    </source>
</evidence>
<evidence type="ECO:0000313" key="13">
    <source>
        <dbReference type="EMBL" id="GEP81768.1"/>
    </source>
</evidence>
<reference evidence="15 16" key="1">
    <citation type="submission" date="2016-02" db="EMBL/GenBank/DDBJ databases">
        <title>Draft genome sequence of hydrocarbon degrading Staphylococcus saprophyticus Strain CNV2, isolated from crude-oil contaminated soil from Noonmati Oil Refinery, Guwahati, Assam, India.</title>
        <authorList>
            <person name="Mukherjee A."/>
            <person name="Chettri B."/>
            <person name="Langpoklakpam J."/>
            <person name="Singh A.K."/>
            <person name="Chattopadhyay D.J."/>
        </authorList>
    </citation>
    <scope>NUCLEOTIDE SEQUENCE [LARGE SCALE GENOMIC DNA]</scope>
    <source>
        <strain evidence="15 16">CNV2</strain>
    </source>
</reference>
<accession>A0A151A2L8</accession>
<evidence type="ECO:0000256" key="11">
    <source>
        <dbReference type="ARBA" id="ARBA00042072"/>
    </source>
</evidence>
<accession>A0A2T4REF7</accession>
<keyword evidence="6" id="KW-0808">Transferase</keyword>
<dbReference type="Pfam" id="PF00359">
    <property type="entry name" value="PTS_EIIA_2"/>
    <property type="match status" value="1"/>
</dbReference>
<comment type="subunit">
    <text evidence="2">Homodimer or homotrimer. Seems to be a monomer when not phosphorylated.</text>
</comment>
<organism evidence="15 16">
    <name type="scientific">Staphylococcus kloosii</name>
    <dbReference type="NCBI Taxonomy" id="29384"/>
    <lineage>
        <taxon>Bacteria</taxon>
        <taxon>Bacillati</taxon>
        <taxon>Bacillota</taxon>
        <taxon>Bacilli</taxon>
        <taxon>Bacillales</taxon>
        <taxon>Staphylococcaceae</taxon>
        <taxon>Staphylococcus</taxon>
    </lineage>
</organism>
<dbReference type="PANTHER" id="PTHR36203:SF1">
    <property type="entry name" value="ASCORBATE-SPECIFIC PTS SYSTEM EIIA COMPONENT"/>
    <property type="match status" value="1"/>
</dbReference>
<evidence type="ECO:0000256" key="8">
    <source>
        <dbReference type="ARBA" id="ARBA00022777"/>
    </source>
</evidence>
<reference evidence="13 17" key="2">
    <citation type="submission" date="2019-07" db="EMBL/GenBank/DDBJ databases">
        <title>Whole genome shotgun sequence of Staphylococcus kloosii NBRC 109624.</title>
        <authorList>
            <person name="Hosoyama A."/>
            <person name="Uohara A."/>
            <person name="Ohji S."/>
            <person name="Ichikawa N."/>
        </authorList>
    </citation>
    <scope>NUCLEOTIDE SEQUENCE [LARGE SCALE GENOMIC DNA]</scope>
    <source>
        <strain evidence="13 17">NBRC 109624</strain>
    </source>
</reference>
<feature type="domain" description="PTS EIIA type-2" evidence="12">
    <location>
        <begin position="4"/>
        <end position="146"/>
    </location>
</feature>
<dbReference type="EMBL" id="DYVT01000004">
    <property type="protein sequence ID" value="HJF66759.1"/>
    <property type="molecule type" value="Genomic_DNA"/>
</dbReference>
<comment type="subcellular location">
    <subcellularLocation>
        <location evidence="1">Cytoplasm</location>
    </subcellularLocation>
</comment>
<dbReference type="Proteomes" id="UP000075418">
    <property type="component" value="Unassembled WGS sequence"/>
</dbReference>
<reference evidence="14" key="3">
    <citation type="journal article" date="2021" name="PeerJ">
        <title>Extensive microbial diversity within the chicken gut microbiome revealed by metagenomics and culture.</title>
        <authorList>
            <person name="Gilroy R."/>
            <person name="Ravi A."/>
            <person name="Getino M."/>
            <person name="Pursley I."/>
            <person name="Horton D.L."/>
            <person name="Alikhan N.F."/>
            <person name="Baker D."/>
            <person name="Gharbi K."/>
            <person name="Hall N."/>
            <person name="Watson M."/>
            <person name="Adriaenssens E.M."/>
            <person name="Foster-Nyarko E."/>
            <person name="Jarju S."/>
            <person name="Secka A."/>
            <person name="Antonio M."/>
            <person name="Oren A."/>
            <person name="Chaudhuri R.R."/>
            <person name="La Ragione R."/>
            <person name="Hildebrand F."/>
            <person name="Pallen M.J."/>
        </authorList>
    </citation>
    <scope>NUCLEOTIDE SEQUENCE</scope>
    <source>
        <strain evidence="14">CHK149-3286</strain>
    </source>
</reference>
<dbReference type="Proteomes" id="UP000321040">
    <property type="component" value="Unassembled WGS sequence"/>
</dbReference>
<evidence type="ECO:0000256" key="6">
    <source>
        <dbReference type="ARBA" id="ARBA00022679"/>
    </source>
</evidence>
<keyword evidence="8" id="KW-0418">Kinase</keyword>
<evidence type="ECO:0000256" key="2">
    <source>
        <dbReference type="ARBA" id="ARBA00011798"/>
    </source>
</evidence>
<evidence type="ECO:0000313" key="15">
    <source>
        <dbReference type="EMBL" id="KYH13563.1"/>
    </source>
</evidence>
<sequence>MSLEMLTPDKVQIKDQVNDWSEAIDIASQPLLQQEYFDERYIQAMIDSVHNLGPYIVIAPEIAIAHARPDESVNKVGLSLLKLENHINFSAEGHYASLIFVLSAVDNTKHLEILKQLAQALGDQQIVERLLQTTDKNKLISILKGE</sequence>
<reference evidence="14" key="4">
    <citation type="submission" date="2021-09" db="EMBL/GenBank/DDBJ databases">
        <authorList>
            <person name="Gilroy R."/>
        </authorList>
    </citation>
    <scope>NUCLEOTIDE SEQUENCE</scope>
    <source>
        <strain evidence="14">CHK149-3286</strain>
    </source>
</reference>
<keyword evidence="5" id="KW-0597">Phosphoprotein</keyword>
<evidence type="ECO:0000256" key="7">
    <source>
        <dbReference type="ARBA" id="ARBA00022683"/>
    </source>
</evidence>
<dbReference type="AlphaFoldDB" id="A0A151A2L8"/>
<gene>
    <name evidence="15" type="ORF">A0131_01895</name>
    <name evidence="14" type="ORF">K8V85_00455</name>
    <name evidence="13" type="ORF">SKL01_09460</name>
</gene>
<dbReference type="EMBL" id="BKAQ01000007">
    <property type="protein sequence ID" value="GEP81768.1"/>
    <property type="molecule type" value="Genomic_DNA"/>
</dbReference>
<dbReference type="KEGG" id="skl:C7J89_03200"/>
<dbReference type="Proteomes" id="UP000706163">
    <property type="component" value="Unassembled WGS sequence"/>
</dbReference>
<comment type="function">
    <text evidence="9">The phosphoenolpyruvate-dependent sugar phosphotransferase system (sugar PTS), a major carbohydrate active transport system, catalyzes the phosphorylation of incoming sugar substrates concomitantly with their translocation across the cell membrane. The enzyme II UlaABC PTS system is involved in ascorbate transport.</text>
</comment>
<dbReference type="InterPro" id="IPR002178">
    <property type="entry name" value="PTS_EIIA_type-2_dom"/>
</dbReference>
<protein>
    <recommendedName>
        <fullName evidence="10">Ascorbate-specific PTS system EIIA component</fullName>
    </recommendedName>
    <alternativeName>
        <fullName evidence="11">Ascorbate-specific phosphotransferase enzyme IIA component</fullName>
    </alternativeName>
</protein>
<evidence type="ECO:0000313" key="16">
    <source>
        <dbReference type="Proteomes" id="UP000075418"/>
    </source>
</evidence>
<evidence type="ECO:0000256" key="1">
    <source>
        <dbReference type="ARBA" id="ARBA00004496"/>
    </source>
</evidence>
<evidence type="ECO:0000256" key="5">
    <source>
        <dbReference type="ARBA" id="ARBA00022553"/>
    </source>
</evidence>
<dbReference type="CDD" id="cd00211">
    <property type="entry name" value="PTS_IIA_fru"/>
    <property type="match status" value="1"/>
</dbReference>
<keyword evidence="17" id="KW-1185">Reference proteome</keyword>
<dbReference type="EMBL" id="LUGM01000002">
    <property type="protein sequence ID" value="KYH13563.1"/>
    <property type="molecule type" value="Genomic_DNA"/>
</dbReference>
<dbReference type="OrthoDB" id="9776005at2"/>
<evidence type="ECO:0000259" key="12">
    <source>
        <dbReference type="PROSITE" id="PS51094"/>
    </source>
</evidence>
<dbReference type="Gene3D" id="3.40.930.10">
    <property type="entry name" value="Mannitol-specific EII, Chain A"/>
    <property type="match status" value="1"/>
</dbReference>
<evidence type="ECO:0000256" key="10">
    <source>
        <dbReference type="ARBA" id="ARBA00041175"/>
    </source>
</evidence>
<keyword evidence="14" id="KW-0762">Sugar transport</keyword>
<comment type="caution">
    <text evidence="15">The sequence shown here is derived from an EMBL/GenBank/DDBJ whole genome shotgun (WGS) entry which is preliminary data.</text>
</comment>
<dbReference type="PANTHER" id="PTHR36203">
    <property type="entry name" value="ASCORBATE-SPECIFIC PTS SYSTEM EIIA COMPONENT"/>
    <property type="match status" value="1"/>
</dbReference>
<dbReference type="GO" id="GO:0005737">
    <property type="term" value="C:cytoplasm"/>
    <property type="evidence" value="ECO:0007669"/>
    <property type="project" value="UniProtKB-SubCell"/>
</dbReference>
<dbReference type="RefSeq" id="WP_061853794.1">
    <property type="nucleotide sequence ID" value="NZ_BKAQ01000007.1"/>
</dbReference>
<dbReference type="InterPro" id="IPR051351">
    <property type="entry name" value="Ascorbate-PTS_EIIA_comp"/>
</dbReference>
<keyword evidence="4" id="KW-0963">Cytoplasm</keyword>
<proteinExistence type="predicted"/>
<keyword evidence="3" id="KW-0813">Transport</keyword>
<evidence type="ECO:0000313" key="17">
    <source>
        <dbReference type="Proteomes" id="UP000321040"/>
    </source>
</evidence>
<dbReference type="GO" id="GO:0016301">
    <property type="term" value="F:kinase activity"/>
    <property type="evidence" value="ECO:0007669"/>
    <property type="project" value="UniProtKB-KW"/>
</dbReference>